<dbReference type="Proteomes" id="UP000295238">
    <property type="component" value="Unassembled WGS sequence"/>
</dbReference>
<dbReference type="AlphaFoldDB" id="A0A4R5UP28"/>
<keyword evidence="3" id="KW-1185">Reference proteome</keyword>
<evidence type="ECO:0000313" key="3">
    <source>
        <dbReference type="Proteomes" id="UP000295238"/>
    </source>
</evidence>
<dbReference type="RefSeq" id="WP_133315132.1">
    <property type="nucleotide sequence ID" value="NZ_SMTL01000001.1"/>
</dbReference>
<dbReference type="InterPro" id="IPR041436">
    <property type="entry name" value="RNAse_A_bac"/>
</dbReference>
<sequence>MVATAAGLSPRGEGDEHQEGLRIALSATQLAAVLENETLEPGATLGNRLIGGLRLLGCGAELLGAGALLAAPEPTMVTKAGGVALGAHGVDQCIAGGRQVWTGRDVRSFTDRGASALAQSLGASPGTARNVGLAAEILVPVGGAVLANAVRTGAIRGGRIVLMRHEAVDQASRAGGHTIARHVGRTEAELRARIAATAASRRPPSMISTFDDLAAAERAITRGLQIHKAAIQSWARSGASNNLVLDYAVGREVGFGIARASGQASRLSKIKIVLKKETYNGMPHYILTSYPI</sequence>
<evidence type="ECO:0000259" key="1">
    <source>
        <dbReference type="Pfam" id="PF18431"/>
    </source>
</evidence>
<name>A0A4R5UP28_9HYPH</name>
<dbReference type="EMBL" id="SMTL01000001">
    <property type="protein sequence ID" value="TDK39686.1"/>
    <property type="molecule type" value="Genomic_DNA"/>
</dbReference>
<evidence type="ECO:0000313" key="2">
    <source>
        <dbReference type="EMBL" id="TDK39686.1"/>
    </source>
</evidence>
<gene>
    <name evidence="2" type="ORF">E2F50_06170</name>
</gene>
<organism evidence="2 3">
    <name type="scientific">Rhizobium deserti</name>
    <dbReference type="NCBI Taxonomy" id="2547961"/>
    <lineage>
        <taxon>Bacteria</taxon>
        <taxon>Pseudomonadati</taxon>
        <taxon>Pseudomonadota</taxon>
        <taxon>Alphaproteobacteria</taxon>
        <taxon>Hyphomicrobiales</taxon>
        <taxon>Rhizobiaceae</taxon>
        <taxon>Rhizobium/Agrobacterium group</taxon>
        <taxon>Rhizobium</taxon>
    </lineage>
</organism>
<dbReference type="OrthoDB" id="8410182at2"/>
<comment type="caution">
    <text evidence="2">The sequence shown here is derived from an EMBL/GenBank/DDBJ whole genome shotgun (WGS) entry which is preliminary data.</text>
</comment>
<feature type="domain" description="Bacterial CdiA-CT RNAse A" evidence="1">
    <location>
        <begin position="176"/>
        <end position="291"/>
    </location>
</feature>
<proteinExistence type="predicted"/>
<dbReference type="Pfam" id="PF18431">
    <property type="entry name" value="RNAse_A_bac"/>
    <property type="match status" value="1"/>
</dbReference>
<reference evidence="2 3" key="1">
    <citation type="submission" date="2019-03" db="EMBL/GenBank/DDBJ databases">
        <title>Rhizobium sp. nov., an bacterium isolated from biocrust in Mu Us Desert.</title>
        <authorList>
            <person name="Lixiong L."/>
        </authorList>
    </citation>
    <scope>NUCLEOTIDE SEQUENCE [LARGE SCALE GENOMIC DNA]</scope>
    <source>
        <strain evidence="2 3">SPY-1</strain>
    </source>
</reference>
<protein>
    <recommendedName>
        <fullName evidence="1">Bacterial CdiA-CT RNAse A domain-containing protein</fullName>
    </recommendedName>
</protein>
<accession>A0A4R5UP28</accession>
<dbReference type="CDD" id="cd20684">
    <property type="entry name" value="CdiA-CT_Yk_RNaseA-like"/>
    <property type="match status" value="1"/>
</dbReference>